<evidence type="ECO:0000313" key="4">
    <source>
        <dbReference type="Proteomes" id="UP000295258"/>
    </source>
</evidence>
<dbReference type="GO" id="GO:0016787">
    <property type="term" value="F:hydrolase activity"/>
    <property type="evidence" value="ECO:0007669"/>
    <property type="project" value="UniProtKB-KW"/>
</dbReference>
<reference evidence="3 4" key="1">
    <citation type="submission" date="2019-03" db="EMBL/GenBank/DDBJ databases">
        <title>Draft genome sequences of novel Actinobacteria.</title>
        <authorList>
            <person name="Sahin N."/>
            <person name="Ay H."/>
            <person name="Saygin H."/>
        </authorList>
    </citation>
    <scope>NUCLEOTIDE SEQUENCE [LARGE SCALE GENOMIC DNA]</scope>
    <source>
        <strain evidence="3 4">KC310</strain>
    </source>
</reference>
<name>A0A4R4V523_9ACTN</name>
<dbReference type="PANTHER" id="PTHR46825">
    <property type="entry name" value="D-ALANYL-D-ALANINE-CARBOXYPEPTIDASE/ENDOPEPTIDASE AMPH"/>
    <property type="match status" value="1"/>
</dbReference>
<feature type="domain" description="Beta-lactamase-related" evidence="2">
    <location>
        <begin position="56"/>
        <end position="333"/>
    </location>
</feature>
<dbReference type="InterPro" id="IPR012338">
    <property type="entry name" value="Beta-lactam/transpept-like"/>
</dbReference>
<keyword evidence="3" id="KW-0378">Hydrolase</keyword>
<evidence type="ECO:0000256" key="1">
    <source>
        <dbReference type="SAM" id="MobiDB-lite"/>
    </source>
</evidence>
<comment type="caution">
    <text evidence="3">The sequence shown here is derived from an EMBL/GenBank/DDBJ whole genome shotgun (WGS) entry which is preliminary data.</text>
</comment>
<gene>
    <name evidence="3" type="ORF">E1292_29270</name>
</gene>
<evidence type="ECO:0000313" key="3">
    <source>
        <dbReference type="EMBL" id="TDD00289.1"/>
    </source>
</evidence>
<dbReference type="InterPro" id="IPR050491">
    <property type="entry name" value="AmpC-like"/>
</dbReference>
<dbReference type="Proteomes" id="UP000295258">
    <property type="component" value="Unassembled WGS sequence"/>
</dbReference>
<dbReference type="AlphaFoldDB" id="A0A4R4V523"/>
<dbReference type="Pfam" id="PF00144">
    <property type="entry name" value="Beta-lactamase"/>
    <property type="match status" value="1"/>
</dbReference>
<dbReference type="EMBL" id="SMKO01000096">
    <property type="protein sequence ID" value="TDD00289.1"/>
    <property type="molecule type" value="Genomic_DNA"/>
</dbReference>
<dbReference type="InterPro" id="IPR001466">
    <property type="entry name" value="Beta-lactam-related"/>
</dbReference>
<organism evidence="3 4">
    <name type="scientific">Nonomuraea deserti</name>
    <dbReference type="NCBI Taxonomy" id="1848322"/>
    <lineage>
        <taxon>Bacteria</taxon>
        <taxon>Bacillati</taxon>
        <taxon>Actinomycetota</taxon>
        <taxon>Actinomycetes</taxon>
        <taxon>Streptosporangiales</taxon>
        <taxon>Streptosporangiaceae</taxon>
        <taxon>Nonomuraea</taxon>
    </lineage>
</organism>
<sequence>MHDACRPGIPEVERTLLVNRVKKAGLAALACGALTLSVTAPADAAGADRPRFGDVQKALAELAASPEVLGAIGAVYVDGKKVGKGSAGTRLLDGGGKIPAGARFRAGSQTKVMTQVIIMKLVTEDKLSLDDKLSDLLPEVAEKDLVERADEITVEQMIHHTSGIPNWFTPELIDYLDFTTYLPPMELVRRSRTVERKQEPGEKFSYSNTNYYLLGLIIEKLTKHSVAAEFDKRIFDPLDMNDSYLPVKFPGGIKGPHGHSYYPDEDGKLVDVDRFNMSYGYAAGGVISTTDDLSAFHRALAGDLLTEEEKDALNAGRPAPPPSEQPSGKGACGGEYGVVAGSAPSFKAQTFGSKSTGVQFVVSATLATAHSDSAVEPLIRKAAEAILCPEK</sequence>
<protein>
    <submittedName>
        <fullName evidence="3">Class A beta-lactamase-related serine hydrolase</fullName>
    </submittedName>
</protein>
<evidence type="ECO:0000259" key="2">
    <source>
        <dbReference type="Pfam" id="PF00144"/>
    </source>
</evidence>
<dbReference type="PANTHER" id="PTHR46825:SF7">
    <property type="entry name" value="D-ALANYL-D-ALANINE CARBOXYPEPTIDASE"/>
    <property type="match status" value="1"/>
</dbReference>
<proteinExistence type="predicted"/>
<keyword evidence="4" id="KW-1185">Reference proteome</keyword>
<dbReference type="SUPFAM" id="SSF56601">
    <property type="entry name" value="beta-lactamase/transpeptidase-like"/>
    <property type="match status" value="1"/>
</dbReference>
<feature type="region of interest" description="Disordered" evidence="1">
    <location>
        <begin position="311"/>
        <end position="332"/>
    </location>
</feature>
<accession>A0A4R4V523</accession>
<dbReference type="Gene3D" id="3.40.710.10">
    <property type="entry name" value="DD-peptidase/beta-lactamase superfamily"/>
    <property type="match status" value="1"/>
</dbReference>